<evidence type="ECO:0000256" key="1">
    <source>
        <dbReference type="SAM" id="MobiDB-lite"/>
    </source>
</evidence>
<feature type="compositionally biased region" description="Polar residues" evidence="1">
    <location>
        <begin position="29"/>
        <end position="39"/>
    </location>
</feature>
<evidence type="ECO:0000313" key="4">
    <source>
        <dbReference type="Proteomes" id="UP000678228"/>
    </source>
</evidence>
<reference evidence="3" key="1">
    <citation type="submission" date="2021-03" db="EMBL/GenBank/DDBJ databases">
        <title>Bacillus suaedae sp. nov., isolated from Suaeda aralocaspica.</title>
        <authorList>
            <person name="Lei R.F.R."/>
        </authorList>
    </citation>
    <scope>NUCLEOTIDE SEQUENCE</scope>
    <source>
        <strain evidence="3">YZJH907-2</strain>
    </source>
</reference>
<dbReference type="Gene3D" id="2.60.40.2360">
    <property type="entry name" value="Intracellular proteinase inhibitor BsuPI"/>
    <property type="match status" value="1"/>
</dbReference>
<evidence type="ECO:0000313" key="3">
    <source>
        <dbReference type="EMBL" id="MBP3953586.1"/>
    </source>
</evidence>
<protein>
    <recommendedName>
        <fullName evidence="2">Intracellular proteinase inhibitor BsuPI domain-containing protein</fullName>
    </recommendedName>
</protein>
<feature type="domain" description="Intracellular proteinase inhibitor BsuPI" evidence="2">
    <location>
        <begin position="61"/>
        <end position="148"/>
    </location>
</feature>
<dbReference type="Proteomes" id="UP000678228">
    <property type="component" value="Unassembled WGS sequence"/>
</dbReference>
<dbReference type="EMBL" id="JAGKSQ010000017">
    <property type="protein sequence ID" value="MBP3953586.1"/>
    <property type="molecule type" value="Genomic_DNA"/>
</dbReference>
<organism evidence="3 4">
    <name type="scientific">Halalkalibacter suaedae</name>
    <dbReference type="NCBI Taxonomy" id="2822140"/>
    <lineage>
        <taxon>Bacteria</taxon>
        <taxon>Bacillati</taxon>
        <taxon>Bacillota</taxon>
        <taxon>Bacilli</taxon>
        <taxon>Bacillales</taxon>
        <taxon>Bacillaceae</taxon>
        <taxon>Halalkalibacter</taxon>
    </lineage>
</organism>
<sequence>MTSFKSIALFITLVISLFLLVTCGGSLTPNQDGATNSNNDEQESTGGIHEGTVNTAIESIPEEEYSFHFHINNDKTEAVTLEYTSSQEYDYHILDDAGKTLATYSMNKSFLQTTSEKTLDPGEVLTMDVDITEFLPQLEEGTYVLEIWPTVVDLTDLKATIEFDYDGKYVAEDPLDN</sequence>
<dbReference type="AlphaFoldDB" id="A0A940X134"/>
<evidence type="ECO:0000259" key="2">
    <source>
        <dbReference type="Pfam" id="PF12690"/>
    </source>
</evidence>
<comment type="caution">
    <text evidence="3">The sequence shown here is derived from an EMBL/GenBank/DDBJ whole genome shotgun (WGS) entry which is preliminary data.</text>
</comment>
<proteinExistence type="predicted"/>
<dbReference type="InterPro" id="IPR020481">
    <property type="entry name" value="Intracell_prot_inh_BsuPI"/>
</dbReference>
<accession>A0A940X134</accession>
<keyword evidence="4" id="KW-1185">Reference proteome</keyword>
<feature type="region of interest" description="Disordered" evidence="1">
    <location>
        <begin position="29"/>
        <end position="48"/>
    </location>
</feature>
<name>A0A940X134_9BACI</name>
<dbReference type="RefSeq" id="WP_210599440.1">
    <property type="nucleotide sequence ID" value="NZ_JAGKSQ010000017.1"/>
</dbReference>
<dbReference type="InterPro" id="IPR038144">
    <property type="entry name" value="IPI"/>
</dbReference>
<dbReference type="Pfam" id="PF12690">
    <property type="entry name" value="BsuPI"/>
    <property type="match status" value="1"/>
</dbReference>
<gene>
    <name evidence="3" type="ORF">J7W16_21200</name>
</gene>